<evidence type="ECO:0000313" key="1">
    <source>
        <dbReference type="EMBL" id="GMG44486.1"/>
    </source>
</evidence>
<organism evidence="1 2">
    <name type="scientific">Ambrosiozyma monospora</name>
    <name type="common">Yeast</name>
    <name type="synonym">Endomycopsis monosporus</name>
    <dbReference type="NCBI Taxonomy" id="43982"/>
    <lineage>
        <taxon>Eukaryota</taxon>
        <taxon>Fungi</taxon>
        <taxon>Dikarya</taxon>
        <taxon>Ascomycota</taxon>
        <taxon>Saccharomycotina</taxon>
        <taxon>Pichiomycetes</taxon>
        <taxon>Pichiales</taxon>
        <taxon>Pichiaceae</taxon>
        <taxon>Ambrosiozyma</taxon>
    </lineage>
</organism>
<gene>
    <name evidence="1" type="ORF">Amon01_000674800</name>
</gene>
<accession>A0A9W6Z3F4</accession>
<name>A0A9W6Z3F4_AMBMO</name>
<reference evidence="1" key="1">
    <citation type="submission" date="2023-04" db="EMBL/GenBank/DDBJ databases">
        <title>Ambrosiozyma monospora NBRC 1965.</title>
        <authorList>
            <person name="Ichikawa N."/>
            <person name="Sato H."/>
            <person name="Tonouchi N."/>
        </authorList>
    </citation>
    <scope>NUCLEOTIDE SEQUENCE</scope>
    <source>
        <strain evidence="1">NBRC 1965</strain>
    </source>
</reference>
<dbReference type="Proteomes" id="UP001165063">
    <property type="component" value="Unassembled WGS sequence"/>
</dbReference>
<sequence>MSLTPSKTVGINVASQLPLEIQFIIFKMVIMDLLYYSIDVNRFAEFPIDFCSGAKVVDQLVTMMGYNDMFDEVIGMVIQELNFFSSIFESNNFDQFANFVFSKSFQLKSIGLWTDHDYNANYYNTPNILKLLDRHCLKVFYLMLFEDKTGQNVFHKYSHFMKFITSLVINDTAIKNLPVFFLSQLDRLSTLTLKLFRGHNITILKHILQTTLNKFCHTDGNLILEFNPNPMSHQCVLDSVIQLNDILEKHRNLNILLYINWGFSSNLGVLAAFNRFITEKSPSYAVEIDCRNMPLADIGMLNSVRGLAKLGLAQESDNDELLTTSNQISNCDITCLSLYDVKSLSELSFFNLPNLRHLDLFKCSLNSHAFAKLPETLTKLYLNDSIFLQTNIEHGTHFPTGLTSLTIYGSLPHILNINQLIDLNEVVLSIDSSQIKMCSIEIPIFHNQRNDQVTVLQNISDQLHVFVSRLPNHLRTIRIEYFDWTESNGAVNLPLRNFTSLRDLYLNVSEPSIDVSMIPDLEHLKLVARKLLRGNFPLSIRSLDINLTKYNESLTHFCNEFIHPLQNLLKLKILAATQSSASVDFKKVKFPDYLYSFKLNYIDQSLDYTTNVSKYQLVLLYVVLDGIPPPLNCFFLYSNVRCVVVIDDRKGESIESMKKMICTPHGSWFQYSSSEKEKDSALESLHTLFS</sequence>
<comment type="caution">
    <text evidence="1">The sequence shown here is derived from an EMBL/GenBank/DDBJ whole genome shotgun (WGS) entry which is preliminary data.</text>
</comment>
<dbReference type="EMBL" id="BSXU01004476">
    <property type="protein sequence ID" value="GMG44486.1"/>
    <property type="molecule type" value="Genomic_DNA"/>
</dbReference>
<protein>
    <submittedName>
        <fullName evidence="1">Unnamed protein product</fullName>
    </submittedName>
</protein>
<proteinExistence type="predicted"/>
<evidence type="ECO:0000313" key="2">
    <source>
        <dbReference type="Proteomes" id="UP001165063"/>
    </source>
</evidence>
<keyword evidence="2" id="KW-1185">Reference proteome</keyword>
<dbReference type="AlphaFoldDB" id="A0A9W6Z3F4"/>